<evidence type="ECO:0000256" key="4">
    <source>
        <dbReference type="ARBA" id="ARBA00023136"/>
    </source>
</evidence>
<dbReference type="InterPro" id="IPR011990">
    <property type="entry name" value="TPR-like_helical_dom_sf"/>
</dbReference>
<evidence type="ECO:0000313" key="8">
    <source>
        <dbReference type="EMBL" id="MBB4042403.1"/>
    </source>
</evidence>
<comment type="similarity">
    <text evidence="2">Belongs to the SusD family.</text>
</comment>
<evidence type="ECO:0000259" key="6">
    <source>
        <dbReference type="Pfam" id="PF07980"/>
    </source>
</evidence>
<evidence type="ECO:0000256" key="2">
    <source>
        <dbReference type="ARBA" id="ARBA00006275"/>
    </source>
</evidence>
<dbReference type="RefSeq" id="WP_044163874.1">
    <property type="nucleotide sequence ID" value="NZ_JACIER010000001.1"/>
</dbReference>
<dbReference type="GO" id="GO:0009279">
    <property type="term" value="C:cell outer membrane"/>
    <property type="evidence" value="ECO:0007669"/>
    <property type="project" value="UniProtKB-SubCell"/>
</dbReference>
<evidence type="ECO:0000256" key="3">
    <source>
        <dbReference type="ARBA" id="ARBA00022729"/>
    </source>
</evidence>
<evidence type="ECO:0008006" key="10">
    <source>
        <dbReference type="Google" id="ProtNLM"/>
    </source>
</evidence>
<keyword evidence="3" id="KW-0732">Signal</keyword>
<name>A0A840D2B8_9BACE</name>
<dbReference type="PROSITE" id="PS51257">
    <property type="entry name" value="PROKAR_LIPOPROTEIN"/>
    <property type="match status" value="1"/>
</dbReference>
<evidence type="ECO:0000256" key="1">
    <source>
        <dbReference type="ARBA" id="ARBA00004442"/>
    </source>
</evidence>
<keyword evidence="9" id="KW-1185">Reference proteome</keyword>
<dbReference type="Pfam" id="PF07980">
    <property type="entry name" value="SusD_RagB"/>
    <property type="match status" value="1"/>
</dbReference>
<organism evidence="8 9">
    <name type="scientific">Bacteroides reticulotermitis</name>
    <dbReference type="NCBI Taxonomy" id="1133319"/>
    <lineage>
        <taxon>Bacteria</taxon>
        <taxon>Pseudomonadati</taxon>
        <taxon>Bacteroidota</taxon>
        <taxon>Bacteroidia</taxon>
        <taxon>Bacteroidales</taxon>
        <taxon>Bacteroidaceae</taxon>
        <taxon>Bacteroides</taxon>
    </lineage>
</organism>
<dbReference type="InterPro" id="IPR033985">
    <property type="entry name" value="SusD-like_N"/>
</dbReference>
<dbReference type="Pfam" id="PF14322">
    <property type="entry name" value="SusD-like_3"/>
    <property type="match status" value="1"/>
</dbReference>
<evidence type="ECO:0000313" key="9">
    <source>
        <dbReference type="Proteomes" id="UP000560658"/>
    </source>
</evidence>
<dbReference type="SUPFAM" id="SSF48452">
    <property type="entry name" value="TPR-like"/>
    <property type="match status" value="1"/>
</dbReference>
<keyword evidence="4" id="KW-0472">Membrane</keyword>
<feature type="domain" description="RagB/SusD" evidence="6">
    <location>
        <begin position="321"/>
        <end position="670"/>
    </location>
</feature>
<dbReference type="AlphaFoldDB" id="A0A840D2B8"/>
<dbReference type="EMBL" id="JACIER010000001">
    <property type="protein sequence ID" value="MBB4042403.1"/>
    <property type="molecule type" value="Genomic_DNA"/>
</dbReference>
<dbReference type="InterPro" id="IPR012944">
    <property type="entry name" value="SusD_RagB_dom"/>
</dbReference>
<comment type="caution">
    <text evidence="8">The sequence shown here is derived from an EMBL/GenBank/DDBJ whole genome shotgun (WGS) entry which is preliminary data.</text>
</comment>
<reference evidence="8" key="1">
    <citation type="submission" date="2020-08" db="EMBL/GenBank/DDBJ databases">
        <title>Genomic Encyclopedia of Type Strains, Phase IV (KMG-IV): sequencing the most valuable type-strain genomes for metagenomic binning, comparative biology and taxonomic classification.</title>
        <authorList>
            <person name="Goeker M."/>
        </authorList>
    </citation>
    <scope>NUCLEOTIDE SEQUENCE [LARGE SCALE GENOMIC DNA]</scope>
    <source>
        <strain evidence="8">DSM 105720</strain>
    </source>
</reference>
<sequence length="691" mass="77985">MKTAKIRFYVAVLVSSLLTLSCSDQFLEDKKMYKSLEDKIFTNQTQTNQYLSGLYKNYFSGLTRPDVSICGKYENFNNLTEEAGGLSTRTKSTEELTLASECNAYVGNRLKASIENVPYTRIRDCNCLLERIDDAGGDVSEVFRKQAKGQALVLRAIQYFDLVRLYGGVPLVTKVLDADAHNEASKLPRASVTQCIEQIVTDLNQAAEYLPDSWGAEDYGRFTRAAALALKSRVLLVYASPIFNRDWENSSNDRWVAALEAGLTAETELSKAGYGLYGSSAKDWEEMFLLDNTPCKEAIVVQLCSPELKLAINNGWENAIRMVSQNGGGGLAVPRDLYDNFPLADGRRAVDQAGNAINGYDSKEFFMDRDPRFYRTFAFNGTLWKVDNKADTVWLYRWMYPNPIDPEKLNVKYTEDNNKNSPVVVRKMSNPKALSADLGHSGIDVFEYRYAELLLNIAECYAATGNVEKCIEYLSKIRNRVGIPSAQNYGLGNFSDKYQAIEACLYERRVELAYEGKRCWDIWRWLLYEGGKSTDDLSLSEKSTCEALGVKPLNDISRQGAYVDAKSVNGSPFTEADPLWTARAAVCLDPDSERFAEQQLALRDFYRENFEITKLTTPMDNIGTPIYGGDGTTVVGYEEANISWRSHYYIWGFPENLLNFNTWLEQTVGWKDHNNAQGTFSFQDRESLTVK</sequence>
<dbReference type="Gene3D" id="1.25.40.390">
    <property type="match status" value="1"/>
</dbReference>
<dbReference type="Proteomes" id="UP000560658">
    <property type="component" value="Unassembled WGS sequence"/>
</dbReference>
<accession>A0A840D2B8</accession>
<comment type="subcellular location">
    <subcellularLocation>
        <location evidence="1">Cell outer membrane</location>
    </subcellularLocation>
</comment>
<keyword evidence="5" id="KW-0998">Cell outer membrane</keyword>
<proteinExistence type="inferred from homology"/>
<evidence type="ECO:0000256" key="5">
    <source>
        <dbReference type="ARBA" id="ARBA00023237"/>
    </source>
</evidence>
<evidence type="ECO:0000259" key="7">
    <source>
        <dbReference type="Pfam" id="PF14322"/>
    </source>
</evidence>
<protein>
    <recommendedName>
        <fullName evidence="10">RagB/SusD family nutrient uptake outer membrane protein</fullName>
    </recommendedName>
</protein>
<feature type="domain" description="SusD-like N-terminal" evidence="7">
    <location>
        <begin position="33"/>
        <end position="236"/>
    </location>
</feature>
<gene>
    <name evidence="8" type="ORF">GGR06_000162</name>
</gene>